<dbReference type="RefSeq" id="WP_170141680.1">
    <property type="nucleotide sequence ID" value="NZ_BHGK01000001.1"/>
</dbReference>
<feature type="transmembrane region" description="Helical" evidence="1">
    <location>
        <begin position="167"/>
        <end position="186"/>
    </location>
</feature>
<feature type="transmembrane region" description="Helical" evidence="1">
    <location>
        <begin position="195"/>
        <end position="215"/>
    </location>
</feature>
<feature type="transmembrane region" description="Helical" evidence="1">
    <location>
        <begin position="400"/>
        <end position="427"/>
    </location>
</feature>
<sequence>MYKIYVENAASQPRSVMAVGKDSDPAGVAEEISLKPGESATQDITTVSTGITGIAIWVDCPQERLNISVQLKKQTGELVKEWLCDETTLPEEGFCYFYLPEQKVELGEIYKIEIGNSKTSEANLGLKKTYTGNNQLFHPVTLNETKDEEKNTLFFQLLDGDCGSIIYFYWLIVAVGLMCITVVFACKALNLSKDIVVIISILLIGSMYLLILPQYTVPDEGSHFVTTYALSSKVLGKESVDQENQVLLEKESADYLLRQERPFRETYAHYIRGLLGKDGAITKKTIATRSPLSSAHLGYVPQVLGVTLGRLLSLNGVQIFFLGRLFALFWYCTVMWFALRIIPGFAKNILFLVGSFPMTIQMVASYNYDSVLLGACFLLTAYLLYLAYDEKKEKITGKDIVVVGILLLVIVPIKFVYLPLLGIGLLIPKEKFGGIRQKIIFGGGMLGIGSAVMLVTKLPKMLVAAGGASAAGNTTKTYSLIMCIKNPVHTFTVFCETIRQNFGSYFTGMIGDKLGWVEIEVPSILIIGYVILMILAVIQNEKMIHVWKKWERIWMLCLVGGIFLIVCAGLMFDYTPSISSTILGIQGRYFLPICIPLLLSCQNSVIVSKRSLDRVVIGSVIVLQVFIVLNVMITVMIR</sequence>
<keyword evidence="1" id="KW-0812">Transmembrane</keyword>
<comment type="caution">
    <text evidence="2">The sequence shown here is derived from an EMBL/GenBank/DDBJ whole genome shotgun (WGS) entry which is preliminary data.</text>
</comment>
<keyword evidence="3" id="KW-1185">Reference proteome</keyword>
<feature type="transmembrane region" description="Helical" evidence="1">
    <location>
        <begin position="439"/>
        <end position="456"/>
    </location>
</feature>
<evidence type="ECO:0000256" key="1">
    <source>
        <dbReference type="SAM" id="Phobius"/>
    </source>
</evidence>
<dbReference type="InterPro" id="IPR018674">
    <property type="entry name" value="DUF2142_membrane"/>
</dbReference>
<dbReference type="EMBL" id="BHGK01000001">
    <property type="protein sequence ID" value="GCA66081.1"/>
    <property type="molecule type" value="Genomic_DNA"/>
</dbReference>
<keyword evidence="1" id="KW-0472">Membrane</keyword>
<dbReference type="Pfam" id="PF09913">
    <property type="entry name" value="DUF2142"/>
    <property type="match status" value="1"/>
</dbReference>
<feature type="transmembrane region" description="Helical" evidence="1">
    <location>
        <begin position="614"/>
        <end position="637"/>
    </location>
</feature>
<protein>
    <recommendedName>
        <fullName evidence="4">DUF2142 domain-containing protein</fullName>
    </recommendedName>
</protein>
<feature type="transmembrane region" description="Helical" evidence="1">
    <location>
        <begin position="317"/>
        <end position="338"/>
    </location>
</feature>
<feature type="transmembrane region" description="Helical" evidence="1">
    <location>
        <begin position="587"/>
        <end position="608"/>
    </location>
</feature>
<feature type="transmembrane region" description="Helical" evidence="1">
    <location>
        <begin position="519"/>
        <end position="538"/>
    </location>
</feature>
<name>A0A391NY78_9FIRM</name>
<gene>
    <name evidence="2" type="ORF">KGMB01110_05170</name>
</gene>
<feature type="transmembrane region" description="Helical" evidence="1">
    <location>
        <begin position="345"/>
        <end position="364"/>
    </location>
</feature>
<keyword evidence="1" id="KW-1133">Transmembrane helix</keyword>
<proteinExistence type="predicted"/>
<evidence type="ECO:0008006" key="4">
    <source>
        <dbReference type="Google" id="ProtNLM"/>
    </source>
</evidence>
<evidence type="ECO:0000313" key="2">
    <source>
        <dbReference type="EMBL" id="GCA66081.1"/>
    </source>
</evidence>
<feature type="transmembrane region" description="Helical" evidence="1">
    <location>
        <begin position="553"/>
        <end position="575"/>
    </location>
</feature>
<accession>A0A391NY78</accession>
<organism evidence="2 3">
    <name type="scientific">Mediterraneibacter butyricigenes</name>
    <dbReference type="NCBI Taxonomy" id="2316025"/>
    <lineage>
        <taxon>Bacteria</taxon>
        <taxon>Bacillati</taxon>
        <taxon>Bacillota</taxon>
        <taxon>Clostridia</taxon>
        <taxon>Lachnospirales</taxon>
        <taxon>Lachnospiraceae</taxon>
        <taxon>Mediterraneibacter</taxon>
    </lineage>
</organism>
<reference evidence="3" key="1">
    <citation type="submission" date="2018-09" db="EMBL/GenBank/DDBJ databases">
        <title>Draft Genome Sequence of Mediterraneibacter sp. KCTC 15684.</title>
        <authorList>
            <person name="Kim J.S."/>
            <person name="Han K.I."/>
            <person name="Suh M.K."/>
            <person name="Lee K.C."/>
            <person name="Eom M.K."/>
            <person name="Lee J.H."/>
            <person name="Park S.H."/>
            <person name="Kang S.W."/>
            <person name="Park J.E."/>
            <person name="Oh B.S."/>
            <person name="Yu S.Y."/>
            <person name="Choi S.H."/>
            <person name="Lee D.H."/>
            <person name="Yoon H."/>
            <person name="Kim B."/>
            <person name="Yang S.J."/>
            <person name="Lee J.S."/>
        </authorList>
    </citation>
    <scope>NUCLEOTIDE SEQUENCE [LARGE SCALE GENOMIC DNA]</scope>
    <source>
        <strain evidence="3">KCTC 15684</strain>
    </source>
</reference>
<dbReference type="AlphaFoldDB" id="A0A391NY78"/>
<evidence type="ECO:0000313" key="3">
    <source>
        <dbReference type="Proteomes" id="UP000265643"/>
    </source>
</evidence>
<dbReference type="Proteomes" id="UP000265643">
    <property type="component" value="Unassembled WGS sequence"/>
</dbReference>
<feature type="transmembrane region" description="Helical" evidence="1">
    <location>
        <begin position="370"/>
        <end position="388"/>
    </location>
</feature>